<sequence>MYPTQPLRLAPRPAAKGLLGSLGRMLDGVAPRVEDRQVLVKMGCGRPSLVGDHRRHNHVTRAFHI</sequence>
<dbReference type="Proteomes" id="UP001500635">
    <property type="component" value="Unassembled WGS sequence"/>
</dbReference>
<protein>
    <submittedName>
        <fullName evidence="1">Uncharacterized protein</fullName>
    </submittedName>
</protein>
<dbReference type="RefSeq" id="WP_344993732.1">
    <property type="nucleotide sequence ID" value="NZ_BAABFR010000020.1"/>
</dbReference>
<evidence type="ECO:0000313" key="1">
    <source>
        <dbReference type="EMBL" id="GAA4389809.1"/>
    </source>
</evidence>
<accession>A0ABP8JFJ1</accession>
<evidence type="ECO:0000313" key="2">
    <source>
        <dbReference type="Proteomes" id="UP001500635"/>
    </source>
</evidence>
<name>A0ABP8JFJ1_9ACTN</name>
<dbReference type="EMBL" id="BAABFR010000020">
    <property type="protein sequence ID" value="GAA4389809.1"/>
    <property type="molecule type" value="Genomic_DNA"/>
</dbReference>
<comment type="caution">
    <text evidence="1">The sequence shown here is derived from an EMBL/GenBank/DDBJ whole genome shotgun (WGS) entry which is preliminary data.</text>
</comment>
<proteinExistence type="predicted"/>
<keyword evidence="2" id="KW-1185">Reference proteome</keyword>
<gene>
    <name evidence="1" type="ORF">GCM10023147_17050</name>
</gene>
<reference evidence="2" key="1">
    <citation type="journal article" date="2019" name="Int. J. Syst. Evol. Microbiol.">
        <title>The Global Catalogue of Microorganisms (GCM) 10K type strain sequencing project: providing services to taxonomists for standard genome sequencing and annotation.</title>
        <authorList>
            <consortium name="The Broad Institute Genomics Platform"/>
            <consortium name="The Broad Institute Genome Sequencing Center for Infectious Disease"/>
            <person name="Wu L."/>
            <person name="Ma J."/>
        </authorList>
    </citation>
    <scope>NUCLEOTIDE SEQUENCE [LARGE SCALE GENOMIC DNA]</scope>
    <source>
        <strain evidence="2">JCM 17688</strain>
    </source>
</reference>
<organism evidence="1 2">
    <name type="scientific">Tsukamurella soli</name>
    <dbReference type="NCBI Taxonomy" id="644556"/>
    <lineage>
        <taxon>Bacteria</taxon>
        <taxon>Bacillati</taxon>
        <taxon>Actinomycetota</taxon>
        <taxon>Actinomycetes</taxon>
        <taxon>Mycobacteriales</taxon>
        <taxon>Tsukamurellaceae</taxon>
        <taxon>Tsukamurella</taxon>
    </lineage>
</organism>